<dbReference type="InterPro" id="IPR050764">
    <property type="entry name" value="CbbQ/NirQ/NorQ/GpvN"/>
</dbReference>
<evidence type="ECO:0000313" key="3">
    <source>
        <dbReference type="EMBL" id="WCC79846.1"/>
    </source>
</evidence>
<dbReference type="InterPro" id="IPR041628">
    <property type="entry name" value="ChlI/MoxR_AAA_lid"/>
</dbReference>
<dbReference type="Gene3D" id="3.40.50.300">
    <property type="entry name" value="P-loop containing nucleotide triphosphate hydrolases"/>
    <property type="match status" value="1"/>
</dbReference>
<evidence type="ECO:0000259" key="2">
    <source>
        <dbReference type="Pfam" id="PF17863"/>
    </source>
</evidence>
<feature type="domain" description="ATPase AAA-3" evidence="1">
    <location>
        <begin position="47"/>
        <end position="177"/>
    </location>
</feature>
<proteinExistence type="predicted"/>
<accession>A0ABY7QXX5</accession>
<feature type="domain" description="ChlI/MoxR AAA lid" evidence="2">
    <location>
        <begin position="253"/>
        <end position="321"/>
    </location>
</feature>
<evidence type="ECO:0000259" key="1">
    <source>
        <dbReference type="Pfam" id="PF07726"/>
    </source>
</evidence>
<name>A0ABY7QXX5_9ACTN</name>
<keyword evidence="4" id="KW-1185">Reference proteome</keyword>
<reference evidence="3 4" key="1">
    <citation type="submission" date="2023-06" db="EMBL/GenBank/DDBJ databases">
        <title>The Gram-positive Non-spore-bearing Anaerobic Bacilli of Human Feces.</title>
        <authorList>
            <person name="Eggerth A.H."/>
        </authorList>
    </citation>
    <scope>NUCLEOTIDE SEQUENCE [LARGE SCALE GENOMIC DNA]</scope>
    <source>
        <strain evidence="3 4">CBA3108</strain>
    </source>
</reference>
<dbReference type="InterPro" id="IPR027417">
    <property type="entry name" value="P-loop_NTPase"/>
</dbReference>
<dbReference type="SUPFAM" id="SSF52540">
    <property type="entry name" value="P-loop containing nucleoside triphosphate hydrolases"/>
    <property type="match status" value="1"/>
</dbReference>
<gene>
    <name evidence="3" type="ORF">O6R08_10355</name>
</gene>
<protein>
    <submittedName>
        <fullName evidence="3">AAA family ATPase</fullName>
    </submittedName>
</protein>
<evidence type="ECO:0000313" key="4">
    <source>
        <dbReference type="Proteomes" id="UP001212097"/>
    </source>
</evidence>
<dbReference type="PANTHER" id="PTHR42759">
    <property type="entry name" value="MOXR FAMILY PROTEIN"/>
    <property type="match status" value="1"/>
</dbReference>
<dbReference type="InterPro" id="IPR011703">
    <property type="entry name" value="ATPase_AAA-3"/>
</dbReference>
<dbReference type="PIRSF" id="PIRSF002849">
    <property type="entry name" value="AAA_ATPase_chaperone_MoxR_prd"/>
    <property type="match status" value="1"/>
</dbReference>
<organism evidence="3 4">
    <name type="scientific">Cutibacterium equinum</name>
    <dbReference type="NCBI Taxonomy" id="3016342"/>
    <lineage>
        <taxon>Bacteria</taxon>
        <taxon>Bacillati</taxon>
        <taxon>Actinomycetota</taxon>
        <taxon>Actinomycetes</taxon>
        <taxon>Propionibacteriales</taxon>
        <taxon>Propionibacteriaceae</taxon>
        <taxon>Cutibacterium</taxon>
    </lineage>
</organism>
<dbReference type="Pfam" id="PF07726">
    <property type="entry name" value="AAA_3"/>
    <property type="match status" value="1"/>
</dbReference>
<dbReference type="Proteomes" id="UP001212097">
    <property type="component" value="Chromosome"/>
</dbReference>
<dbReference type="Gene3D" id="1.10.8.80">
    <property type="entry name" value="Magnesium chelatase subunit I, C-Terminal domain"/>
    <property type="match status" value="1"/>
</dbReference>
<sequence>MNNEITAKDFDRAREITRSIEAAVSSRLVGQHRLLRSLLVALISDGHILLESVPGLAKTLAASTLAKSVSASYGRVQCTPDLLPADIIGSQIYNAKTGAFSTELGPVHVNFLLLDELNRSSAKTQSAMLEAMQERQTSIGNETYPLPKPFLVMATQNPIEEEGTYVLPFAQMDRFMLKEVLTYPSPDEELTILDRVVDQVFEQPVPASGVTLDDILVLQQAVKHVTISPELKKYIIDIVGVTRDPGYFLQAEKAKYLELGASPRAAIAFLNAARASALLDGRDHVLPEDIVDFRYSVLRHRLILTFEATAEQVKHEDLIDAIFDVIPTP</sequence>
<dbReference type="PANTHER" id="PTHR42759:SF1">
    <property type="entry name" value="MAGNESIUM-CHELATASE SUBUNIT CHLD"/>
    <property type="match status" value="1"/>
</dbReference>
<dbReference type="EMBL" id="CP115668">
    <property type="protein sequence ID" value="WCC79846.1"/>
    <property type="molecule type" value="Genomic_DNA"/>
</dbReference>
<dbReference type="Pfam" id="PF17863">
    <property type="entry name" value="AAA_lid_2"/>
    <property type="match status" value="1"/>
</dbReference>
<dbReference type="RefSeq" id="WP_271418031.1">
    <property type="nucleotide sequence ID" value="NZ_CP115668.1"/>
</dbReference>